<dbReference type="RefSeq" id="WP_069444185.1">
    <property type="nucleotide sequence ID" value="NZ_LPWE01000011.1"/>
</dbReference>
<name>A0A1E3VNK3_9HYPH</name>
<keyword evidence="1" id="KW-0472">Membrane</keyword>
<accession>A0A1E3VNK3</accession>
<proteinExistence type="predicted"/>
<dbReference type="Proteomes" id="UP000094172">
    <property type="component" value="Unassembled WGS sequence"/>
</dbReference>
<gene>
    <name evidence="2" type="ORF">AUC70_03550</name>
</gene>
<keyword evidence="3" id="KW-1185">Reference proteome</keyword>
<keyword evidence="1" id="KW-0812">Transmembrane</keyword>
<comment type="caution">
    <text evidence="2">The sequence shown here is derived from an EMBL/GenBank/DDBJ whole genome shotgun (WGS) entry which is preliminary data.</text>
</comment>
<dbReference type="EMBL" id="LPWE01000011">
    <property type="protein sequence ID" value="ODR94881.1"/>
    <property type="molecule type" value="Genomic_DNA"/>
</dbReference>
<feature type="transmembrane region" description="Helical" evidence="1">
    <location>
        <begin position="12"/>
        <end position="32"/>
    </location>
</feature>
<reference evidence="2 3" key="1">
    <citation type="journal article" date="2016" name="Environ. Microbiol.">
        <title>New Methyloceanibacter diversity from North Sea sediments includes methanotroph containing solely the soluble methane monooxygenase.</title>
        <authorList>
            <person name="Vekeman B."/>
            <person name="Kerckhof F.M."/>
            <person name="Cremers G."/>
            <person name="de Vos P."/>
            <person name="Vandamme P."/>
            <person name="Boon N."/>
            <person name="Op den Camp H.J."/>
            <person name="Heylen K."/>
        </authorList>
    </citation>
    <scope>NUCLEOTIDE SEQUENCE [LARGE SCALE GENOMIC DNA]</scope>
    <source>
        <strain evidence="2 3">R-67176</strain>
    </source>
</reference>
<evidence type="ECO:0000256" key="1">
    <source>
        <dbReference type="SAM" id="Phobius"/>
    </source>
</evidence>
<protein>
    <submittedName>
        <fullName evidence="2">Uncharacterized protein</fullName>
    </submittedName>
</protein>
<keyword evidence="1" id="KW-1133">Transmembrane helix</keyword>
<sequence length="120" mass="13562">MTFDPPISKKTVSGVVGVVAILFYLWLLTWSAPANAMGGVIAGPEAPGVNVHQVKRIFKRDRTPVYPYSAKGPGRRGWSSYIGFVPYSWGNVENEAIQRNQYPMRYWPHNQNAPLPRPYR</sequence>
<evidence type="ECO:0000313" key="2">
    <source>
        <dbReference type="EMBL" id="ODR94881.1"/>
    </source>
</evidence>
<dbReference type="AlphaFoldDB" id="A0A1E3VNK3"/>
<evidence type="ECO:0000313" key="3">
    <source>
        <dbReference type="Proteomes" id="UP000094172"/>
    </source>
</evidence>
<organism evidence="2 3">
    <name type="scientific">Methyloceanibacter stevinii</name>
    <dbReference type="NCBI Taxonomy" id="1774970"/>
    <lineage>
        <taxon>Bacteria</taxon>
        <taxon>Pseudomonadati</taxon>
        <taxon>Pseudomonadota</taxon>
        <taxon>Alphaproteobacteria</taxon>
        <taxon>Hyphomicrobiales</taxon>
        <taxon>Hyphomicrobiaceae</taxon>
        <taxon>Methyloceanibacter</taxon>
    </lineage>
</organism>